<proteinExistence type="predicted"/>
<dbReference type="Proteomes" id="UP000614721">
    <property type="component" value="Unassembled WGS sequence"/>
</dbReference>
<dbReference type="RefSeq" id="WP_196567035.1">
    <property type="nucleotide sequence ID" value="NZ_JADRYY010000010.1"/>
</dbReference>
<accession>A0ABS0IU22</accession>
<comment type="caution">
    <text evidence="2">The sequence shown here is derived from an EMBL/GenBank/DDBJ whole genome shotgun (WGS) entry which is preliminary data.</text>
</comment>
<evidence type="ECO:0000313" key="3">
    <source>
        <dbReference type="Proteomes" id="UP000614721"/>
    </source>
</evidence>
<feature type="coiled-coil region" evidence="1">
    <location>
        <begin position="870"/>
        <end position="897"/>
    </location>
</feature>
<evidence type="ECO:0000256" key="1">
    <source>
        <dbReference type="SAM" id="Coils"/>
    </source>
</evidence>
<protein>
    <submittedName>
        <fullName evidence="2">Uncharacterized protein</fullName>
    </submittedName>
</protein>
<keyword evidence="1" id="KW-0175">Coiled coil</keyword>
<organism evidence="2 3">
    <name type="scientific">Proteus alimentorum</name>
    <dbReference type="NCBI Taxonomy" id="1973495"/>
    <lineage>
        <taxon>Bacteria</taxon>
        <taxon>Pseudomonadati</taxon>
        <taxon>Pseudomonadota</taxon>
        <taxon>Gammaproteobacteria</taxon>
        <taxon>Enterobacterales</taxon>
        <taxon>Morganellaceae</taxon>
        <taxon>Proteus</taxon>
    </lineage>
</organism>
<sequence>MVNEVNRAQLDLTFSKIKKAETKSNDSSISNINTTHNVYSTSEKKNSFQYDGFLNIKKIENVKKINANNYVYLGSTNMSLLNNMGITLDDDGSLLLIKGRSHDLFSGIYQKYANGGFKYQGLHIENEKKNDIKFKELYVDHNGDLIGNKREPIGNNHIVENKTQLYKIKFNKIEKEYDLNEFSLNDNREKLIVEYEEYIPRNNQQHDLSNINNILELKENNIINICRDGLNISLKLKDNQLLTNGLPALLPSQGDEVDNGQQNNIQEYKIKLPLKKQDKILAIKPILDKIQLVVDKGDRIKIYYLDPLNIFSTKHYCYEVTRLKQEPPLSFYSMVGENNYKKYHSGQPFSSQTIGNFSSRHIPFLSSFIDNARLNINKAKEQYALKEYKTMVKNIAKAVDPGFRGLFCNIRQLFNSSTNAYNSKQMALHGIKENIGKSYSLLNRVVKGIRNGITQGEVIYSLVKDLKEKESITINHHNDVRAFFGINAFHLSNGMGVNAFLLASYAKSHAITLSKDKDNKITFSFINHQNNLLAAGLSVGIGEYAKKWGEESMNYGYVTPIMASALLSASYAKKSNFSFSLHINDVSNFINKGVNLTENQLISHSTLETHQDMSISVGSEVRSEASIDVDVMLTPDTQLTVPRNAIGVNFIFNLLKLNLNINKFIDYGELDITKQTKKVDLDLLELGVDFYRDLKFTPSTTNSENIVQWYPLASVKDFELMLQKRVNSLLKFTLFENEKLKNEEILGKSRKDLKGIYKRVLKINRLLEKFPEKYQLSNNINKLDSIYLNLSSDKKPINNLKDNINKNIITTLSQGKDESFQTQITKENRQHNISLFLSSLKGRKETLSSQEKNNMNEKFKPYLIANYQLNEKSRLIYTELRNEINHLIEENRDAEQINLDKIKKSLDDLYTTYKQRFANAEYQITSTDIMSVSELSYKKKTLPTGFIRLGNKKVISHSQVKGSIDYIYSEDRERINKISTNYYY</sequence>
<evidence type="ECO:0000313" key="2">
    <source>
        <dbReference type="EMBL" id="MBG2879531.1"/>
    </source>
</evidence>
<keyword evidence="3" id="KW-1185">Reference proteome</keyword>
<name>A0ABS0IU22_9GAMM</name>
<dbReference type="EMBL" id="JADSJP010000013">
    <property type="protein sequence ID" value="MBG2879531.1"/>
    <property type="molecule type" value="Genomic_DNA"/>
</dbReference>
<gene>
    <name evidence="2" type="ORF">I4902_09650</name>
</gene>
<reference evidence="2 3" key="1">
    <citation type="submission" date="2020-11" db="EMBL/GenBank/DDBJ databases">
        <title>Enhanced detection system for hospital associated transmission using whole genome sequencing surveillance.</title>
        <authorList>
            <person name="Harrison L.H."/>
            <person name="Van Tyne D."/>
            <person name="Marsh J.W."/>
            <person name="Griffith M.P."/>
            <person name="Snyder D.J."/>
            <person name="Cooper V.S."/>
            <person name="Mustapha M."/>
        </authorList>
    </citation>
    <scope>NUCLEOTIDE SEQUENCE [LARGE SCALE GENOMIC DNA]</scope>
    <source>
        <strain evidence="2 3">PR00075</strain>
    </source>
</reference>